<dbReference type="AlphaFoldDB" id="A0A2T4CK47"/>
<protein>
    <recommendedName>
        <fullName evidence="4">Integral membrane protein</fullName>
    </recommendedName>
</protein>
<feature type="compositionally biased region" description="Low complexity" evidence="1">
    <location>
        <begin position="48"/>
        <end position="67"/>
    </location>
</feature>
<feature type="compositionally biased region" description="Pro residues" evidence="1">
    <location>
        <begin position="123"/>
        <end position="155"/>
    </location>
</feature>
<dbReference type="OrthoDB" id="5324692at2759"/>
<feature type="compositionally biased region" description="Pro residues" evidence="1">
    <location>
        <begin position="1"/>
        <end position="14"/>
    </location>
</feature>
<keyword evidence="3" id="KW-1185">Reference proteome</keyword>
<dbReference type="EMBL" id="KZ679126">
    <property type="protein sequence ID" value="PTB81940.1"/>
    <property type="molecule type" value="Genomic_DNA"/>
</dbReference>
<sequence length="1018" mass="112280">MSGRPHPAPLPPRNPSGNGSIPPPTPQGQTYGGNTRYPYETVSPQQKTASYAYPATSSYQTTAATTPYYPPPPGPPPPGHTGYSYVSASTAPSSVTPASQYYPPPAQSQSQAYSPPTAQSSSPPYPPLQSPPHSYPAPPAQAPPQSYPPPPPLPARPVVQLGPNYYTTHAPYNTAQDHHHQAAHAQYIPQPTPYYSGPPPPAPYIPASHAPAPVTSAQSPTHYSFSSATGLPQDLAAVSPQQLAPLGQNAPYGTIQPSYQQQQAYVASPDPPPVPPPSTRPPIQTNPSNYYPPLPAATGLQSPVPIVASAPVPASAPAPAPAPAPAASTQHEYPKPPPSSGIQNNQQQLSRRPVAAPDVHQRAPAVEPTPTSPAISPMLPSQPTHCSPLQITGDSITTAPPPPPEVRQSATTQTQDPMVELYTQLENLDMGSASPDTALQLHLRDPDDDAPRSPPHIRASGEPLEVITYCPEVRAVDYSLYWYRFPDNPDFLICTKCHADHIRSTPLASHFEKIKRPDNFYSSCRFWVPRVKEVIWPEAIRSGNLDALRTFMKKRLDVKTCKGRDLTPASDGIKWFGMSESEVNGFISCEACYEDRIVGKAFEGRFCPYREQPTGEKWSCDLAVPYISRAIAKLAKRNDWAAFVAEAARRLSLPKCEGQEIQSNHCTWYMPRQKIENMRACEACYLDRAGMTRFENEFEKYDMGTGSDAFFEHMTTLWSCKLCDSKYLNLIWAMENAIDQRNFSVFTTSAEVACRLPPCTVHVRTCGVSQFFEPAKRDPEATLICDFCVASPRFRQYLRKFAQSLDQGIFSNYLDYVRTFATIPVCPGLNTVEKGNWWGYPNALFCQDCYLSFVVDTKLGNVVTIKEGYDERPQICQIWSSRMRTMWLQVCDAGPPGSPESDAKLAEFVEFGAKRLNIYTQTVPQMKFLHDMKRLKMQNAMHQGLLSVMYNGMDGLASVSGAVDGNLHGNSQLGWYATEQGAQGAQMFNNMQTGFANANRMDEWMQIFQLEMIWKQVE</sequence>
<feature type="compositionally biased region" description="Polar residues" evidence="1">
    <location>
        <begin position="340"/>
        <end position="350"/>
    </location>
</feature>
<feature type="compositionally biased region" description="Low complexity" evidence="1">
    <location>
        <begin position="302"/>
        <end position="313"/>
    </location>
</feature>
<feature type="compositionally biased region" description="Low complexity" evidence="1">
    <location>
        <begin position="80"/>
        <end position="122"/>
    </location>
</feature>
<feature type="region of interest" description="Disordered" evidence="1">
    <location>
        <begin position="1"/>
        <end position="413"/>
    </location>
</feature>
<accession>A0A2T4CK47</accession>
<feature type="compositionally biased region" description="Pro residues" evidence="1">
    <location>
        <begin position="269"/>
        <end position="280"/>
    </location>
</feature>
<feature type="compositionally biased region" description="Polar residues" evidence="1">
    <location>
        <begin position="165"/>
        <end position="174"/>
    </location>
</feature>
<feature type="compositionally biased region" description="Polar residues" evidence="1">
    <location>
        <begin position="379"/>
        <end position="398"/>
    </location>
</feature>
<feature type="compositionally biased region" description="Polar residues" evidence="1">
    <location>
        <begin position="255"/>
        <end position="265"/>
    </location>
</feature>
<reference evidence="2 3" key="1">
    <citation type="submission" date="2016-07" db="EMBL/GenBank/DDBJ databases">
        <title>Multiple horizontal gene transfer events from other fungi enriched the ability of initially mycotrophic Trichoderma (Ascomycota) to feed on dead plant biomass.</title>
        <authorList>
            <consortium name="DOE Joint Genome Institute"/>
            <person name="Aerts A."/>
            <person name="Atanasova L."/>
            <person name="Chenthamara K."/>
            <person name="Zhang J."/>
            <person name="Grujic M."/>
            <person name="Henrissat B."/>
            <person name="Kuo A."/>
            <person name="Salamov A."/>
            <person name="Lipzen A."/>
            <person name="Labutti K."/>
            <person name="Barry K."/>
            <person name="Miao Y."/>
            <person name="Rahimi M.J."/>
            <person name="Shen Q."/>
            <person name="Grigoriev I.V."/>
            <person name="Kubicek C.P."/>
            <person name="Druzhinina I.S."/>
        </authorList>
    </citation>
    <scope>NUCLEOTIDE SEQUENCE [LARGE SCALE GENOMIC DNA]</scope>
    <source>
        <strain evidence="2 3">ATCC 18648</strain>
    </source>
</reference>
<feature type="compositionally biased region" description="Polar residues" evidence="1">
    <location>
        <begin position="215"/>
        <end position="230"/>
    </location>
</feature>
<organism evidence="2 3">
    <name type="scientific">Trichoderma longibrachiatum ATCC 18648</name>
    <dbReference type="NCBI Taxonomy" id="983965"/>
    <lineage>
        <taxon>Eukaryota</taxon>
        <taxon>Fungi</taxon>
        <taxon>Dikarya</taxon>
        <taxon>Ascomycota</taxon>
        <taxon>Pezizomycotina</taxon>
        <taxon>Sordariomycetes</taxon>
        <taxon>Hypocreomycetidae</taxon>
        <taxon>Hypocreales</taxon>
        <taxon>Hypocreaceae</taxon>
        <taxon>Trichoderma</taxon>
    </lineage>
</organism>
<evidence type="ECO:0000256" key="1">
    <source>
        <dbReference type="SAM" id="MobiDB-lite"/>
    </source>
</evidence>
<name>A0A2T4CK47_TRILO</name>
<feature type="compositionally biased region" description="Pro residues" evidence="1">
    <location>
        <begin position="314"/>
        <end position="324"/>
    </location>
</feature>
<dbReference type="Proteomes" id="UP000240760">
    <property type="component" value="Unassembled WGS sequence"/>
</dbReference>
<evidence type="ECO:0000313" key="2">
    <source>
        <dbReference type="EMBL" id="PTB81940.1"/>
    </source>
</evidence>
<feature type="compositionally biased region" description="Pro residues" evidence="1">
    <location>
        <begin position="68"/>
        <end position="79"/>
    </location>
</feature>
<evidence type="ECO:0000313" key="3">
    <source>
        <dbReference type="Proteomes" id="UP000240760"/>
    </source>
</evidence>
<gene>
    <name evidence="2" type="ORF">M440DRAFT_1322287</name>
</gene>
<feature type="compositionally biased region" description="Pro residues" evidence="1">
    <location>
        <begin position="190"/>
        <end position="204"/>
    </location>
</feature>
<evidence type="ECO:0008006" key="4">
    <source>
        <dbReference type="Google" id="ProtNLM"/>
    </source>
</evidence>
<proteinExistence type="predicted"/>
<dbReference type="STRING" id="983965.A0A2T4CK47"/>